<dbReference type="EMBL" id="JBAKAZ010000001">
    <property type="protein sequence ID" value="MEL0628011.1"/>
    <property type="molecule type" value="Genomic_DNA"/>
</dbReference>
<evidence type="ECO:0000256" key="2">
    <source>
        <dbReference type="ARBA" id="ARBA00022481"/>
    </source>
</evidence>
<dbReference type="PANTHER" id="PTHR30093">
    <property type="entry name" value="GENERAL SECRETION PATHWAY PROTEIN G"/>
    <property type="match status" value="1"/>
</dbReference>
<evidence type="ECO:0000256" key="1">
    <source>
        <dbReference type="ARBA" id="ARBA00005233"/>
    </source>
</evidence>
<dbReference type="InterPro" id="IPR012902">
    <property type="entry name" value="N_methyl_site"/>
</dbReference>
<dbReference type="Pfam" id="PF07963">
    <property type="entry name" value="N_methyl"/>
    <property type="match status" value="1"/>
</dbReference>
<dbReference type="Proteomes" id="UP001369082">
    <property type="component" value="Unassembled WGS sequence"/>
</dbReference>
<keyword evidence="3" id="KW-0472">Membrane</keyword>
<protein>
    <submittedName>
        <fullName evidence="4">Prepilin-type N-terminal cleavage/methylation domain-containing protein</fullName>
    </submittedName>
</protein>
<keyword evidence="2" id="KW-0488">Methylation</keyword>
<evidence type="ECO:0000313" key="4">
    <source>
        <dbReference type="EMBL" id="MEL0628011.1"/>
    </source>
</evidence>
<dbReference type="SUPFAM" id="SSF54523">
    <property type="entry name" value="Pili subunits"/>
    <property type="match status" value="1"/>
</dbReference>
<feature type="transmembrane region" description="Helical" evidence="3">
    <location>
        <begin position="7"/>
        <end position="31"/>
    </location>
</feature>
<dbReference type="InterPro" id="IPR045584">
    <property type="entry name" value="Pilin-like"/>
</dbReference>
<comment type="similarity">
    <text evidence="1">Belongs to the N-Me-Phe pilin family.</text>
</comment>
<keyword evidence="3" id="KW-0812">Transmembrane</keyword>
<sequence>MKKINKGFTLIELLIVIAIIGILAAVAVPSYNNYTKKAKFSEVIMAVTPIKQAVNLCAQTQGTIKQEDCPGTDEIGDFGLVESVIYSSSETDDKEVGVITASAKSEGGLEGEEYKLNGTLGGNGQVTWVKDTNATCNAAGLC</sequence>
<name>A0ABU9GL19_9GAMM</name>
<dbReference type="PROSITE" id="PS00409">
    <property type="entry name" value="PROKAR_NTER_METHYL"/>
    <property type="match status" value="1"/>
</dbReference>
<keyword evidence="3" id="KW-1133">Transmembrane helix</keyword>
<comment type="caution">
    <text evidence="4">The sequence shown here is derived from an EMBL/GenBank/DDBJ whole genome shotgun (WGS) entry which is preliminary data.</text>
</comment>
<dbReference type="Gene3D" id="3.30.700.10">
    <property type="entry name" value="Glycoprotein, Type 4 Pilin"/>
    <property type="match status" value="1"/>
</dbReference>
<proteinExistence type="inferred from homology"/>
<reference evidence="4 5" key="1">
    <citation type="submission" date="2024-02" db="EMBL/GenBank/DDBJ databases">
        <title>Bacteria isolated from the canopy kelp, Nereocystis luetkeana.</title>
        <authorList>
            <person name="Pfister C.A."/>
            <person name="Younker I.T."/>
            <person name="Light S.H."/>
        </authorList>
    </citation>
    <scope>NUCLEOTIDE SEQUENCE [LARGE SCALE GENOMIC DNA]</scope>
    <source>
        <strain evidence="4 5">TI.1.05</strain>
    </source>
</reference>
<keyword evidence="5" id="KW-1185">Reference proteome</keyword>
<dbReference type="RefSeq" id="WP_341595951.1">
    <property type="nucleotide sequence ID" value="NZ_JBAKAZ010000001.1"/>
</dbReference>
<gene>
    <name evidence="4" type="ORF">V6256_00200</name>
</gene>
<organism evidence="4 5">
    <name type="scientific">Psychromonas aquatilis</name>
    <dbReference type="NCBI Taxonomy" id="2005072"/>
    <lineage>
        <taxon>Bacteria</taxon>
        <taxon>Pseudomonadati</taxon>
        <taxon>Pseudomonadota</taxon>
        <taxon>Gammaproteobacteria</taxon>
        <taxon>Alteromonadales</taxon>
        <taxon>Psychromonadaceae</taxon>
        <taxon>Psychromonas</taxon>
    </lineage>
</organism>
<evidence type="ECO:0000256" key="3">
    <source>
        <dbReference type="SAM" id="Phobius"/>
    </source>
</evidence>
<accession>A0ABU9GL19</accession>
<dbReference type="NCBIfam" id="TIGR02532">
    <property type="entry name" value="IV_pilin_GFxxxE"/>
    <property type="match status" value="1"/>
</dbReference>
<evidence type="ECO:0000313" key="5">
    <source>
        <dbReference type="Proteomes" id="UP001369082"/>
    </source>
</evidence>
<dbReference type="PANTHER" id="PTHR30093:SF34">
    <property type="entry name" value="PREPILIN PEPTIDASE-DEPENDENT PROTEIN D"/>
    <property type="match status" value="1"/>
</dbReference>